<organism evidence="3 4">
    <name type="scientific">Haloplanus litoreus</name>
    <dbReference type="NCBI Taxonomy" id="767515"/>
    <lineage>
        <taxon>Archaea</taxon>
        <taxon>Methanobacteriati</taxon>
        <taxon>Methanobacteriota</taxon>
        <taxon>Stenosarchaea group</taxon>
        <taxon>Halobacteria</taxon>
        <taxon>Halobacteriales</taxon>
        <taxon>Haloferacaceae</taxon>
        <taxon>Haloplanus</taxon>
    </lineage>
</organism>
<name>A0ABD6A364_9EURY</name>
<reference evidence="3" key="3">
    <citation type="submission" date="2024-09" db="EMBL/GenBank/DDBJ databases">
        <authorList>
            <person name="Sun Q."/>
        </authorList>
    </citation>
    <scope>NUCLEOTIDE SEQUENCE</scope>
    <source>
        <strain evidence="3">CGMCC 4.163</strain>
    </source>
</reference>
<sequence length="40" mass="4635">MPQLSTNIRITGETYDRLDELKRDGDSFDDVIRRHVGVDT</sequence>
<evidence type="ECO:0000313" key="4">
    <source>
        <dbReference type="Proteomes" id="UP001596434"/>
    </source>
</evidence>
<keyword evidence="4" id="KW-1185">Reference proteome</keyword>
<dbReference type="EMBL" id="JBHTAT010000006">
    <property type="protein sequence ID" value="MFC7257364.1"/>
    <property type="molecule type" value="Genomic_DNA"/>
</dbReference>
<proteinExistence type="predicted"/>
<dbReference type="RefSeq" id="WP_379707053.1">
    <property type="nucleotide sequence ID" value="NZ_JBHTAT010000006.1"/>
</dbReference>
<dbReference type="Proteomes" id="UP001596434">
    <property type="component" value="Unassembled WGS sequence"/>
</dbReference>
<dbReference type="InterPro" id="IPR003847">
    <property type="entry name" value="Put_antitoxin"/>
</dbReference>
<evidence type="ECO:0000256" key="1">
    <source>
        <dbReference type="ARBA" id="ARBA00022649"/>
    </source>
</evidence>
<reference evidence="3" key="1">
    <citation type="journal article" date="2014" name="Int. J. Syst. Evol. Microbiol.">
        <title>Complete genome sequence of Corynebacterium casei LMG S-19264T (=DSM 44701T), isolated from a smear-ripened cheese.</title>
        <authorList>
            <consortium name="US DOE Joint Genome Institute (JGI-PGF)"/>
            <person name="Walter F."/>
            <person name="Albersmeier A."/>
            <person name="Kalinowski J."/>
            <person name="Ruckert C."/>
        </authorList>
    </citation>
    <scope>NUCLEOTIDE SEQUENCE [LARGE SCALE GENOMIC DNA]</scope>
    <source>
        <strain evidence="3">CGMCC 4.163</strain>
    </source>
</reference>
<protein>
    <submittedName>
        <fullName evidence="3">Antitoxin VapB family protein</fullName>
    </submittedName>
</protein>
<comment type="caution">
    <text evidence="3">The sequence shown here is derived from an EMBL/GenBank/DDBJ whole genome shotgun (WGS) entry which is preliminary data.</text>
</comment>
<keyword evidence="1" id="KW-1277">Toxin-antitoxin system</keyword>
<evidence type="ECO:0000313" key="2">
    <source>
        <dbReference type="EMBL" id="MFC7257364.1"/>
    </source>
</evidence>
<gene>
    <name evidence="2" type="ORF">ACFQKE_19130</name>
    <name evidence="3" type="ORF">ACFQKE_19285</name>
</gene>
<dbReference type="AlphaFoldDB" id="A0ABD6A364"/>
<accession>A0ABD6A364</accession>
<reference evidence="4" key="2">
    <citation type="journal article" date="2019" name="Int. J. Syst. Evol. Microbiol.">
        <title>The Global Catalogue of Microorganisms (GCM) 10K type strain sequencing project: providing services to taxonomists for standard genome sequencing and annotation.</title>
        <authorList>
            <consortium name="The Broad Institute Genomics Platform"/>
            <consortium name="The Broad Institute Genome Sequencing Center for Infectious Disease"/>
            <person name="Wu L."/>
            <person name="Ma J."/>
        </authorList>
    </citation>
    <scope>NUCLEOTIDE SEQUENCE [LARGE SCALE GENOMIC DNA]</scope>
    <source>
        <strain evidence="4">GX21</strain>
    </source>
</reference>
<dbReference type="EMBL" id="JBHTAT010000006">
    <property type="protein sequence ID" value="MFC7257395.1"/>
    <property type="molecule type" value="Genomic_DNA"/>
</dbReference>
<dbReference type="Pfam" id="PF02697">
    <property type="entry name" value="VAPB_antitox"/>
    <property type="match status" value="1"/>
</dbReference>
<evidence type="ECO:0000313" key="3">
    <source>
        <dbReference type="EMBL" id="MFC7257395.1"/>
    </source>
</evidence>